<sequence>MTRGLGRGAQVRRGLAVGAVAAVLGGSLLTGCSSDPFEAYCERVDEHQEALTEAVAGGGPDALLSVLPQLRDLRDAAPGDVVDEWQQVVGRLEALEDALESAGVDAASYDREDPPADLAEDDRTAIDAAARELVRPQTAQALAVLETQVRDVCQTPLYL</sequence>
<protein>
    <submittedName>
        <fullName evidence="1">Unannotated protein</fullName>
    </submittedName>
</protein>
<evidence type="ECO:0000313" key="1">
    <source>
        <dbReference type="EMBL" id="CAB4763411.1"/>
    </source>
</evidence>
<gene>
    <name evidence="1" type="ORF">UFOPK2761_02821</name>
</gene>
<proteinExistence type="predicted"/>
<organism evidence="1">
    <name type="scientific">freshwater metagenome</name>
    <dbReference type="NCBI Taxonomy" id="449393"/>
    <lineage>
        <taxon>unclassified sequences</taxon>
        <taxon>metagenomes</taxon>
        <taxon>ecological metagenomes</taxon>
    </lineage>
</organism>
<dbReference type="PROSITE" id="PS51257">
    <property type="entry name" value="PROKAR_LIPOPROTEIN"/>
    <property type="match status" value="1"/>
</dbReference>
<dbReference type="AlphaFoldDB" id="A0A6J6UTY1"/>
<name>A0A6J6UTY1_9ZZZZ</name>
<reference evidence="1" key="1">
    <citation type="submission" date="2020-05" db="EMBL/GenBank/DDBJ databases">
        <authorList>
            <person name="Chiriac C."/>
            <person name="Salcher M."/>
            <person name="Ghai R."/>
            <person name="Kavagutti S V."/>
        </authorList>
    </citation>
    <scope>NUCLEOTIDE SEQUENCE</scope>
</reference>
<dbReference type="EMBL" id="CAEZYQ010000028">
    <property type="protein sequence ID" value="CAB4763411.1"/>
    <property type="molecule type" value="Genomic_DNA"/>
</dbReference>
<accession>A0A6J6UTY1</accession>